<protein>
    <submittedName>
        <fullName evidence="1">TIGR04338 family metallohydrolase</fullName>
    </submittedName>
</protein>
<dbReference type="RefSeq" id="WP_382359933.1">
    <property type="nucleotide sequence ID" value="NZ_JBHLWV010000006.1"/>
</dbReference>
<accession>A0ABV6H3V4</accession>
<proteinExistence type="predicted"/>
<reference evidence="1 2" key="1">
    <citation type="submission" date="2024-09" db="EMBL/GenBank/DDBJ databases">
        <authorList>
            <person name="Sun Q."/>
            <person name="Mori K."/>
        </authorList>
    </citation>
    <scope>NUCLEOTIDE SEQUENCE [LARGE SCALE GENOMIC DNA]</scope>
    <source>
        <strain evidence="1 2">CCM 7957</strain>
    </source>
</reference>
<gene>
    <name evidence="1" type="ORF">ACFFJD_01615</name>
</gene>
<dbReference type="InterPro" id="IPR027595">
    <property type="entry name" value="CHP04338"/>
</dbReference>
<dbReference type="Proteomes" id="UP001589783">
    <property type="component" value="Unassembled WGS sequence"/>
</dbReference>
<evidence type="ECO:0000313" key="1">
    <source>
        <dbReference type="EMBL" id="MFC0313549.1"/>
    </source>
</evidence>
<comment type="caution">
    <text evidence="1">The sequence shown here is derived from an EMBL/GenBank/DDBJ whole genome shotgun (WGS) entry which is preliminary data.</text>
</comment>
<sequence>MSGRDFQRSAVYSAETVFGSMLSEATDRGATTVIAGTSLTLPKAARFASIPSMQDYVDRVLSRPSVIAQFGPVRPVRVRVRNGGPQTAHYEPHTQVIAVPDPAHSEVSAESVLLHELAHHFAVTGSAHGPEFTATLLWLLGDVMGPEAAFVLRVLYGDGGVQVGSPAQV</sequence>
<dbReference type="EMBL" id="JBHLWV010000006">
    <property type="protein sequence ID" value="MFC0313549.1"/>
    <property type="molecule type" value="Genomic_DNA"/>
</dbReference>
<evidence type="ECO:0000313" key="2">
    <source>
        <dbReference type="Proteomes" id="UP001589783"/>
    </source>
</evidence>
<name>A0ABV6H3V4_9ACTN</name>
<dbReference type="NCBIfam" id="TIGR04338">
    <property type="entry name" value="HEXXH_Rv0185"/>
    <property type="match status" value="1"/>
</dbReference>
<organism evidence="1 2">
    <name type="scientific">Gordonia phosphorivorans</name>
    <dbReference type="NCBI Taxonomy" id="1056982"/>
    <lineage>
        <taxon>Bacteria</taxon>
        <taxon>Bacillati</taxon>
        <taxon>Actinomycetota</taxon>
        <taxon>Actinomycetes</taxon>
        <taxon>Mycobacteriales</taxon>
        <taxon>Gordoniaceae</taxon>
        <taxon>Gordonia</taxon>
    </lineage>
</organism>
<keyword evidence="2" id="KW-1185">Reference proteome</keyword>